<dbReference type="RefSeq" id="WP_146576332.1">
    <property type="nucleotide sequence ID" value="NZ_SJPM01000001.1"/>
</dbReference>
<feature type="domain" description="GGDEF" evidence="2">
    <location>
        <begin position="172"/>
        <end position="305"/>
    </location>
</feature>
<dbReference type="SMART" id="SM00267">
    <property type="entry name" value="GGDEF"/>
    <property type="match status" value="1"/>
</dbReference>
<gene>
    <name evidence="3" type="primary">cph2_1</name>
    <name evidence="3" type="ORF">Pla100_08500</name>
</gene>
<dbReference type="OrthoDB" id="9762141at2"/>
<dbReference type="InterPro" id="IPR043128">
    <property type="entry name" value="Rev_trsase/Diguanyl_cyclase"/>
</dbReference>
<dbReference type="SMART" id="SM00052">
    <property type="entry name" value="EAL"/>
    <property type="match status" value="1"/>
</dbReference>
<proteinExistence type="predicted"/>
<dbReference type="Pfam" id="PF00990">
    <property type="entry name" value="GGDEF"/>
    <property type="match status" value="1"/>
</dbReference>
<dbReference type="PANTHER" id="PTHR44757:SF2">
    <property type="entry name" value="BIOFILM ARCHITECTURE MAINTENANCE PROTEIN MBAA"/>
    <property type="match status" value="1"/>
</dbReference>
<dbReference type="InterPro" id="IPR029787">
    <property type="entry name" value="Nucleotide_cyclase"/>
</dbReference>
<dbReference type="PROSITE" id="PS50887">
    <property type="entry name" value="GGDEF"/>
    <property type="match status" value="1"/>
</dbReference>
<dbReference type="SUPFAM" id="SSF141868">
    <property type="entry name" value="EAL domain-like"/>
    <property type="match status" value="1"/>
</dbReference>
<comment type="caution">
    <text evidence="3">The sequence shown here is derived from an EMBL/GenBank/DDBJ whole genome shotgun (WGS) entry which is preliminary data.</text>
</comment>
<dbReference type="InterPro" id="IPR035919">
    <property type="entry name" value="EAL_sf"/>
</dbReference>
<dbReference type="CDD" id="cd01949">
    <property type="entry name" value="GGDEF"/>
    <property type="match status" value="1"/>
</dbReference>
<dbReference type="InterPro" id="IPR000160">
    <property type="entry name" value="GGDEF_dom"/>
</dbReference>
<dbReference type="Gene3D" id="3.30.70.270">
    <property type="match status" value="1"/>
</dbReference>
<dbReference type="InterPro" id="IPR052155">
    <property type="entry name" value="Biofilm_reg_signaling"/>
</dbReference>
<dbReference type="InterPro" id="IPR001633">
    <property type="entry name" value="EAL_dom"/>
</dbReference>
<organism evidence="3 4">
    <name type="scientific">Neorhodopirellula pilleata</name>
    <dbReference type="NCBI Taxonomy" id="2714738"/>
    <lineage>
        <taxon>Bacteria</taxon>
        <taxon>Pseudomonadati</taxon>
        <taxon>Planctomycetota</taxon>
        <taxon>Planctomycetia</taxon>
        <taxon>Pirellulales</taxon>
        <taxon>Pirellulaceae</taxon>
        <taxon>Neorhodopirellula</taxon>
    </lineage>
</organism>
<evidence type="ECO:0000259" key="2">
    <source>
        <dbReference type="PROSITE" id="PS50887"/>
    </source>
</evidence>
<dbReference type="Proteomes" id="UP000316213">
    <property type="component" value="Unassembled WGS sequence"/>
</dbReference>
<dbReference type="PROSITE" id="PS50883">
    <property type="entry name" value="EAL"/>
    <property type="match status" value="1"/>
</dbReference>
<dbReference type="NCBIfam" id="TIGR00254">
    <property type="entry name" value="GGDEF"/>
    <property type="match status" value="1"/>
</dbReference>
<dbReference type="SUPFAM" id="SSF55073">
    <property type="entry name" value="Nucleotide cyclase"/>
    <property type="match status" value="1"/>
</dbReference>
<name>A0A5C6AV70_9BACT</name>
<protein>
    <submittedName>
        <fullName evidence="3">Phytochrome-like protein cph2</fullName>
    </submittedName>
</protein>
<feature type="domain" description="EAL" evidence="1">
    <location>
        <begin position="314"/>
        <end position="564"/>
    </location>
</feature>
<accession>A0A5C6AV70</accession>
<sequence>MMHSMDRLTDRQTKGDFLDRRTLVGSDANESWTDCLPFGLCRFDSRDRLVHANALFGDLYDAPSDLRLEGQSIGQIIGLIDRRDVRDAMTDAFASPGVSRIWQTADGRHIAVTCRVQRDGGWVMLHEDIGRFQNESADLSRLACLDALTGLMNRHAFTKVFSARVETMSDDQEIAILYIDLDHFKPINDMYGHPIGDEVLVAVADRIQQLCQHGELIARVGGDEFVIMQADQHQPSSSRRLGNQIIESLNDVFIIDGQPLFLGASIGVAIAPYDADNSEDLVKNADLALYGAKSYGRSVLRYFEPKMESAMRTRRVLETELRLAIESDGFELNYQPVMDLEANRIVSFEALIRWPHPTMGPMRPDQFIPLAEETGLIVPIGEWVLREACKEAVRWSEDIGLAVNISPVQLRDRRLFQVIHNALKESGLAPERLELEITENALIAETDLTLGLLHQIRDLGVRIAMDDFGTGYSSINYLRKFPFDKIKIDRSFVTGSDQHSESTALVKMIASLGIGLGVRTTAEGVETCGEMESVRAAGCSEIQGYFLSKPITADAVMKLLAQDPQSYAR</sequence>
<dbReference type="Pfam" id="PF12860">
    <property type="entry name" value="PAS_7"/>
    <property type="match status" value="1"/>
</dbReference>
<dbReference type="Gene3D" id="3.20.20.450">
    <property type="entry name" value="EAL domain"/>
    <property type="match status" value="1"/>
</dbReference>
<reference evidence="3 4" key="1">
    <citation type="submission" date="2019-02" db="EMBL/GenBank/DDBJ databases">
        <title>Deep-cultivation of Planctomycetes and their phenomic and genomic characterization uncovers novel biology.</title>
        <authorList>
            <person name="Wiegand S."/>
            <person name="Jogler M."/>
            <person name="Boedeker C."/>
            <person name="Pinto D."/>
            <person name="Vollmers J."/>
            <person name="Rivas-Marin E."/>
            <person name="Kohn T."/>
            <person name="Peeters S.H."/>
            <person name="Heuer A."/>
            <person name="Rast P."/>
            <person name="Oberbeckmann S."/>
            <person name="Bunk B."/>
            <person name="Jeske O."/>
            <person name="Meyerdierks A."/>
            <person name="Storesund J.E."/>
            <person name="Kallscheuer N."/>
            <person name="Luecker S."/>
            <person name="Lage O.M."/>
            <person name="Pohl T."/>
            <person name="Merkel B.J."/>
            <person name="Hornburger P."/>
            <person name="Mueller R.-W."/>
            <person name="Bruemmer F."/>
            <person name="Labrenz M."/>
            <person name="Spormann A.M."/>
            <person name="Op Den Camp H."/>
            <person name="Overmann J."/>
            <person name="Amann R."/>
            <person name="Jetten M.S.M."/>
            <person name="Mascher T."/>
            <person name="Medema M.H."/>
            <person name="Devos D.P."/>
            <person name="Kaster A.-K."/>
            <person name="Ovreas L."/>
            <person name="Rohde M."/>
            <person name="Galperin M.Y."/>
            <person name="Jogler C."/>
        </authorList>
    </citation>
    <scope>NUCLEOTIDE SEQUENCE [LARGE SCALE GENOMIC DNA]</scope>
    <source>
        <strain evidence="3 4">Pla100</strain>
    </source>
</reference>
<evidence type="ECO:0000313" key="3">
    <source>
        <dbReference type="EMBL" id="TWU03915.1"/>
    </source>
</evidence>
<evidence type="ECO:0000259" key="1">
    <source>
        <dbReference type="PROSITE" id="PS50883"/>
    </source>
</evidence>
<dbReference type="AlphaFoldDB" id="A0A5C6AV70"/>
<dbReference type="EMBL" id="SJPM01000001">
    <property type="protein sequence ID" value="TWU03915.1"/>
    <property type="molecule type" value="Genomic_DNA"/>
</dbReference>
<dbReference type="PANTHER" id="PTHR44757">
    <property type="entry name" value="DIGUANYLATE CYCLASE DGCP"/>
    <property type="match status" value="1"/>
</dbReference>
<evidence type="ECO:0000313" key="4">
    <source>
        <dbReference type="Proteomes" id="UP000316213"/>
    </source>
</evidence>
<dbReference type="Pfam" id="PF00563">
    <property type="entry name" value="EAL"/>
    <property type="match status" value="1"/>
</dbReference>
<keyword evidence="4" id="KW-1185">Reference proteome</keyword>
<dbReference type="CDD" id="cd01948">
    <property type="entry name" value="EAL"/>
    <property type="match status" value="1"/>
</dbReference>